<sequence length="100" mass="11452">MGRRDRIIDIIEVQHSKQSLLLVRGASTSARTVAIDGMYLKAETWSGQNGSKMFASTISVHFQCHWFVTNAARTLLVKSGEYKYEYSKYEQCPFCFVLFC</sequence>
<dbReference type="RefSeq" id="XP_068139276.1">
    <property type="nucleotide sequence ID" value="XM_068283175.1"/>
</dbReference>
<dbReference type="GeneID" id="94583775"/>
<protein>
    <submittedName>
        <fullName evidence="1">Uncharacterized protein</fullName>
    </submittedName>
</protein>
<dbReference type="Proteomes" id="UP000182444">
    <property type="component" value="Chromosome 1E"/>
</dbReference>
<reference evidence="1 2" key="1">
    <citation type="journal article" date="2016" name="PLoS ONE">
        <title>Sequence Assembly of Yarrowia lipolytica Strain W29/CLIB89 Shows Transposable Element Diversity.</title>
        <authorList>
            <person name="Magnan C."/>
            <person name="Yu J."/>
            <person name="Chang I."/>
            <person name="Jahn E."/>
            <person name="Kanomata Y."/>
            <person name="Wu J."/>
            <person name="Zeller M."/>
            <person name="Oakes M."/>
            <person name="Baldi P."/>
            <person name="Sandmeyer S."/>
        </authorList>
    </citation>
    <scope>NUCLEOTIDE SEQUENCE [LARGE SCALE GENOMIC DNA]</scope>
    <source>
        <strain evidence="2">CLIB89(W29)</strain>
    </source>
</reference>
<dbReference type="VEuPathDB" id="FungiDB:YALI1_E37678g"/>
<evidence type="ECO:0000313" key="2">
    <source>
        <dbReference type="Proteomes" id="UP000182444"/>
    </source>
</evidence>
<name>A0A1D8NKU8_YARLL</name>
<proteinExistence type="predicted"/>
<dbReference type="EMBL" id="CP017557">
    <property type="protein sequence ID" value="AOW06254.1"/>
    <property type="molecule type" value="Genomic_DNA"/>
</dbReference>
<accession>A0A1D8NKU8</accession>
<evidence type="ECO:0000313" key="1">
    <source>
        <dbReference type="EMBL" id="AOW06254.1"/>
    </source>
</evidence>
<gene>
    <name evidence="1" type="ORF">YALI1_E37678g</name>
</gene>
<organism evidence="1 2">
    <name type="scientific">Yarrowia lipolytica</name>
    <name type="common">Candida lipolytica</name>
    <dbReference type="NCBI Taxonomy" id="4952"/>
    <lineage>
        <taxon>Eukaryota</taxon>
        <taxon>Fungi</taxon>
        <taxon>Dikarya</taxon>
        <taxon>Ascomycota</taxon>
        <taxon>Saccharomycotina</taxon>
        <taxon>Dipodascomycetes</taxon>
        <taxon>Dipodascales</taxon>
        <taxon>Dipodascales incertae sedis</taxon>
        <taxon>Yarrowia</taxon>
    </lineage>
</organism>
<dbReference type="AlphaFoldDB" id="A0A1D8NKU8"/>